<comment type="caution">
    <text evidence="3">The sequence shown here is derived from an EMBL/GenBank/DDBJ whole genome shotgun (WGS) entry which is preliminary data.</text>
</comment>
<feature type="region of interest" description="Disordered" evidence="1">
    <location>
        <begin position="32"/>
        <end position="117"/>
    </location>
</feature>
<reference evidence="3" key="1">
    <citation type="submission" date="2022-08" db="EMBL/GenBank/DDBJ databases">
        <authorList>
            <consortium name="DOE Joint Genome Institute"/>
            <person name="Min B."/>
            <person name="Riley R."/>
            <person name="Sierra-Patev S."/>
            <person name="Naranjo-Ortiz M."/>
            <person name="Looney B."/>
            <person name="Konkel Z."/>
            <person name="Slot J.C."/>
            <person name="Sakamoto Y."/>
            <person name="Steenwyk J.L."/>
            <person name="Rokas A."/>
            <person name="Carro J."/>
            <person name="Camarero S."/>
            <person name="Ferreira P."/>
            <person name="Molpeceres G."/>
            <person name="Ruiz-Duenas F.J."/>
            <person name="Serrano A."/>
            <person name="Henrissat B."/>
            <person name="Drula E."/>
            <person name="Hughes K.W."/>
            <person name="Mata J.L."/>
            <person name="Ishikawa N.K."/>
            <person name="Vargas-Isla R."/>
            <person name="Ushijima S."/>
            <person name="Smith C.A."/>
            <person name="Ahrendt S."/>
            <person name="Andreopoulos W."/>
            <person name="He G."/>
            <person name="Labutti K."/>
            <person name="Lipzen A."/>
            <person name="Ng V."/>
            <person name="Sandor L."/>
            <person name="Barry K."/>
            <person name="Martinez A.T."/>
            <person name="Xiao Y."/>
            <person name="Gibbons J.G."/>
            <person name="Terashima K."/>
            <person name="Hibbett D.S."/>
            <person name="Grigoriev I.V."/>
        </authorList>
    </citation>
    <scope>NUCLEOTIDE SEQUENCE</scope>
    <source>
        <strain evidence="3">TFB9207</strain>
    </source>
</reference>
<evidence type="ECO:0000313" key="3">
    <source>
        <dbReference type="EMBL" id="KAJ3837235.1"/>
    </source>
</evidence>
<organism evidence="3 4">
    <name type="scientific">Lentinula raphanica</name>
    <dbReference type="NCBI Taxonomy" id="153919"/>
    <lineage>
        <taxon>Eukaryota</taxon>
        <taxon>Fungi</taxon>
        <taxon>Dikarya</taxon>
        <taxon>Basidiomycota</taxon>
        <taxon>Agaricomycotina</taxon>
        <taxon>Agaricomycetes</taxon>
        <taxon>Agaricomycetidae</taxon>
        <taxon>Agaricales</taxon>
        <taxon>Marasmiineae</taxon>
        <taxon>Omphalotaceae</taxon>
        <taxon>Lentinula</taxon>
    </lineage>
</organism>
<gene>
    <name evidence="3" type="ORF">F5878DRAFT_622961</name>
</gene>
<dbReference type="AlphaFoldDB" id="A0AA38P6W6"/>
<evidence type="ECO:0000259" key="2">
    <source>
        <dbReference type="Pfam" id="PF20415"/>
    </source>
</evidence>
<keyword evidence="4" id="KW-1185">Reference proteome</keyword>
<feature type="domain" description="DUF6699" evidence="2">
    <location>
        <begin position="262"/>
        <end position="403"/>
    </location>
</feature>
<dbReference type="EMBL" id="MU806260">
    <property type="protein sequence ID" value="KAJ3837235.1"/>
    <property type="molecule type" value="Genomic_DNA"/>
</dbReference>
<name>A0AA38P6W6_9AGAR</name>
<feature type="compositionally biased region" description="Polar residues" evidence="1">
    <location>
        <begin position="181"/>
        <end position="192"/>
    </location>
</feature>
<evidence type="ECO:0000313" key="4">
    <source>
        <dbReference type="Proteomes" id="UP001163846"/>
    </source>
</evidence>
<sequence>MGFLRKLCPCFNPKPSSFPPSHSSLRIIKRERRSNARTTTSPHVDAAAPLPPRHISRSRRHRRSHRSRRVPVSSGYHVLPSYPIPDPNVSSGPIPSSRFIPPQDGGAPSPAHSPQNRHTLRHRISEAFIQEYEPGGFGPPVVTTGPPLQEEWINNGKKKFTYSNADVIWRANDRRVHWGGSQANTQDTTDNGQDAHFGSPRSRPGFLDPRNSPQMPPAPLLRTVPLPDPDTDFMHQFQNPQPSPVVHPLLRTSSPYESLPYLLWDILRPPRTIHVYHAISRTPRLDPNFDASIPPLHRLRITLSTPDMKFWMQRWGVIRVIASAHLYVTLGDILQAIYDYFHTSLTQEDFTVISNGPWRGVLEQARMKRYLVEQSVVSSAVERNYVRADLLNGNTLFGGLRSNREIRRVDCWELVLRHNI</sequence>
<dbReference type="Proteomes" id="UP001163846">
    <property type="component" value="Unassembled WGS sequence"/>
</dbReference>
<feature type="compositionally biased region" description="Basic residues" evidence="1">
    <location>
        <begin position="54"/>
        <end position="69"/>
    </location>
</feature>
<feature type="region of interest" description="Disordered" evidence="1">
    <location>
        <begin position="179"/>
        <end position="220"/>
    </location>
</feature>
<dbReference type="Pfam" id="PF20415">
    <property type="entry name" value="DUF6699"/>
    <property type="match status" value="1"/>
</dbReference>
<accession>A0AA38P6W6</accession>
<evidence type="ECO:0000256" key="1">
    <source>
        <dbReference type="SAM" id="MobiDB-lite"/>
    </source>
</evidence>
<proteinExistence type="predicted"/>
<dbReference type="InterPro" id="IPR046522">
    <property type="entry name" value="DUF6699"/>
</dbReference>
<protein>
    <recommendedName>
        <fullName evidence="2">DUF6699 domain-containing protein</fullName>
    </recommendedName>
</protein>